<feature type="region of interest" description="Disordered" evidence="3">
    <location>
        <begin position="532"/>
        <end position="562"/>
    </location>
</feature>
<evidence type="ECO:0000256" key="3">
    <source>
        <dbReference type="SAM" id="MobiDB-lite"/>
    </source>
</evidence>
<dbReference type="InterPro" id="IPR051825">
    <property type="entry name" value="SRCIN1"/>
</dbReference>
<protein>
    <recommendedName>
        <fullName evidence="4">Actin interacting protein 3-like C-terminal domain-containing protein</fullName>
    </recommendedName>
</protein>
<feature type="compositionally biased region" description="Low complexity" evidence="3">
    <location>
        <begin position="1088"/>
        <end position="1106"/>
    </location>
</feature>
<gene>
    <name evidence="5" type="ORF">DPMN_063194</name>
</gene>
<sequence>MQTKPNGVETERSKEAFMDMLASRYPQYAEKISTTASEDGFPLRSGRSRDHHRRSTTLGYTQPGRPADYEGTMSEMDGPSFHRGGFVRSSLPATRSPPSVDKPPGLAFLIFRDETKKALLPNEITHLDTVRALFVRSFPGKLTMSFLESPKRKIYILEPRTNIYYQLEDLRDIRDRTVLRVHECDSMEPQRVNEKPEVRGRTVQVPASSVHGYYGAGPASAITSQVQKAQTLPAYMHQPIYMSHDDITQSPARTAYERSRSLTPDPVRTASYAQNPIYGRMGISPERPPPPSQDRIGPPDRQIGLRPIPENAQMLNGYGVKNGMGYDYTDISQGSHKQYVRQAMSPPAVSSAPRMDTGRRAFSPPPNLQNYDYIQVVPASQMGPTYMAKGVRASTMVTPQRATGAPPTSVTSTVSQVTTPTLPPSSQGQQQTSWRERSPVGRPPTALSTVPYSTSSSHHQQQQQQQQRSQSYRVPISNEREPVSSLRPRSMTPSPMDNYENDFTRNRIDKMEHQLANLAAWVQTAVIHSNTGAPSSVKGPSGPSSLTSEPSPLGAMPDSASGRVEGYEKEQPLYQGLSDLGSEGTVALSHDMKMNILSIKHQADALRLDLHSLRRLQQINKESIIETVDDAWKKIRDAMSSVPGAENIIIRQQRNEVDTMYQIYLEDKHLAEKELSDLEQAVEELRSDVLSRQCRVQMSDVEGMALILSHVTKQLGDLKARFPKLQERLKHVMAAEMEVIVREEKWLKDEPERLDNSLKKCKKLTGTLFTLKRLASVQEHRPPQTVSLSARARIPTLEDKKAVLENIQAMVPNHEARVQGIQAAENARMIKKKITTQQESLRFGKSLELATKALKPHGAPSSQPVGTTVSSCQLLSTATMGDTSSIISFVMPMSTSTPKSASQQATSKPESSATSPSIAYPVMSLIKTVSSGSEQMSARDFLYHDDPHAKVHERREQRLDGRSSKGLSSDPAVLPVTSTETTTHKRQIGRKGERAEKERAKQIDLTTQKTAARAAFFSSLSSPPTPTTSTSPITTGGSLSVDSPTEYGKGSSATGPQSKSVPSTVQTSKSAFSSSAVTQPHYGVSQISSLPSSALKPSSLPVSGSSIISSQRFSPASPFCYASTQTSSSQPRTTFTAIPKPYSPTKSRSSPLTPESPKYQIPPSQQGLVPQGRPHPFSLSGEDSQKESELSGARPKKYRHPHLPGKVVSCLDQLSLQSKRLPSMDLCQSRRQNTLMATYQSHQ</sequence>
<feature type="region of interest" description="Disordered" evidence="3">
    <location>
        <begin position="1087"/>
        <end position="1106"/>
    </location>
</feature>
<proteinExistence type="predicted"/>
<dbReference type="PANTHER" id="PTHR22741">
    <property type="entry name" value="P140CAP/SNIP-RELATED"/>
    <property type="match status" value="1"/>
</dbReference>
<comment type="caution">
    <text evidence="5">The sequence shown here is derived from an EMBL/GenBank/DDBJ whole genome shotgun (WGS) entry which is preliminary data.</text>
</comment>
<keyword evidence="1 2" id="KW-0175">Coiled coil</keyword>
<dbReference type="GO" id="GO:0005737">
    <property type="term" value="C:cytoplasm"/>
    <property type="evidence" value="ECO:0007669"/>
    <property type="project" value="TreeGrafter"/>
</dbReference>
<feature type="region of interest" description="Disordered" evidence="3">
    <location>
        <begin position="1122"/>
        <end position="1204"/>
    </location>
</feature>
<dbReference type="PANTHER" id="PTHR22741:SF10">
    <property type="entry name" value="COILED-COIL DOMAIN-CONTAINING PROTEIN CG32809"/>
    <property type="match status" value="1"/>
</dbReference>
<evidence type="ECO:0000256" key="1">
    <source>
        <dbReference type="ARBA" id="ARBA00023054"/>
    </source>
</evidence>
<dbReference type="Pfam" id="PF03915">
    <property type="entry name" value="AIP3"/>
    <property type="match status" value="2"/>
</dbReference>
<reference evidence="5" key="1">
    <citation type="journal article" date="2019" name="bioRxiv">
        <title>The Genome of the Zebra Mussel, Dreissena polymorpha: A Resource for Invasive Species Research.</title>
        <authorList>
            <person name="McCartney M.A."/>
            <person name="Auch B."/>
            <person name="Kono T."/>
            <person name="Mallez S."/>
            <person name="Zhang Y."/>
            <person name="Obille A."/>
            <person name="Becker A."/>
            <person name="Abrahante J.E."/>
            <person name="Garbe J."/>
            <person name="Badalamenti J.P."/>
            <person name="Herman A."/>
            <person name="Mangelson H."/>
            <person name="Liachko I."/>
            <person name="Sullivan S."/>
            <person name="Sone E.D."/>
            <person name="Koren S."/>
            <person name="Silverstein K.A.T."/>
            <person name="Beckman K.B."/>
            <person name="Gohl D.M."/>
        </authorList>
    </citation>
    <scope>NUCLEOTIDE SEQUENCE</scope>
    <source>
        <strain evidence="5">Duluth1</strain>
        <tissue evidence="5">Whole animal</tissue>
    </source>
</reference>
<feature type="region of interest" description="Disordered" evidence="3">
    <location>
        <begin position="252"/>
        <end position="306"/>
    </location>
</feature>
<dbReference type="EMBL" id="JAIWYP010000013">
    <property type="protein sequence ID" value="KAH3720297.1"/>
    <property type="molecule type" value="Genomic_DNA"/>
</dbReference>
<evidence type="ECO:0000313" key="5">
    <source>
        <dbReference type="EMBL" id="KAH3720297.1"/>
    </source>
</evidence>
<feature type="compositionally biased region" description="Polar residues" evidence="3">
    <location>
        <begin position="1144"/>
        <end position="1153"/>
    </location>
</feature>
<feature type="region of interest" description="Disordered" evidence="3">
    <location>
        <begin position="947"/>
        <end position="1066"/>
    </location>
</feature>
<dbReference type="Proteomes" id="UP000828390">
    <property type="component" value="Unassembled WGS sequence"/>
</dbReference>
<feature type="compositionally biased region" description="Basic and acidic residues" evidence="3">
    <location>
        <begin position="947"/>
        <end position="963"/>
    </location>
</feature>
<organism evidence="5 6">
    <name type="scientific">Dreissena polymorpha</name>
    <name type="common">Zebra mussel</name>
    <name type="synonym">Mytilus polymorpha</name>
    <dbReference type="NCBI Taxonomy" id="45954"/>
    <lineage>
        <taxon>Eukaryota</taxon>
        <taxon>Metazoa</taxon>
        <taxon>Spiralia</taxon>
        <taxon>Lophotrochozoa</taxon>
        <taxon>Mollusca</taxon>
        <taxon>Bivalvia</taxon>
        <taxon>Autobranchia</taxon>
        <taxon>Heteroconchia</taxon>
        <taxon>Euheterodonta</taxon>
        <taxon>Imparidentia</taxon>
        <taxon>Neoheterodontei</taxon>
        <taxon>Myida</taxon>
        <taxon>Dreissenoidea</taxon>
        <taxon>Dreissenidae</taxon>
        <taxon>Dreissena</taxon>
    </lineage>
</organism>
<feature type="compositionally biased region" description="Low complexity" evidence="3">
    <location>
        <begin position="1018"/>
        <end position="1040"/>
    </location>
</feature>
<feature type="coiled-coil region" evidence="2">
    <location>
        <begin position="661"/>
        <end position="688"/>
    </location>
</feature>
<name>A0A9D4CA17_DREPO</name>
<evidence type="ECO:0000256" key="2">
    <source>
        <dbReference type="SAM" id="Coils"/>
    </source>
</evidence>
<keyword evidence="6" id="KW-1185">Reference proteome</keyword>
<feature type="region of interest" description="Disordered" evidence="3">
    <location>
        <begin position="31"/>
        <end position="99"/>
    </location>
</feature>
<feature type="domain" description="Actin interacting protein 3-like C-terminal" evidence="4">
    <location>
        <begin position="108"/>
        <end position="187"/>
    </location>
</feature>
<feature type="region of interest" description="Disordered" evidence="3">
    <location>
        <begin position="894"/>
        <end position="916"/>
    </location>
</feature>
<feature type="compositionally biased region" description="Low complexity" evidence="3">
    <location>
        <begin position="1122"/>
        <end position="1136"/>
    </location>
</feature>
<reference evidence="5" key="2">
    <citation type="submission" date="2020-11" db="EMBL/GenBank/DDBJ databases">
        <authorList>
            <person name="McCartney M.A."/>
            <person name="Auch B."/>
            <person name="Kono T."/>
            <person name="Mallez S."/>
            <person name="Becker A."/>
            <person name="Gohl D.M."/>
            <person name="Silverstein K.A.T."/>
            <person name="Koren S."/>
            <person name="Bechman K.B."/>
            <person name="Herman A."/>
            <person name="Abrahante J.E."/>
            <person name="Garbe J."/>
        </authorList>
    </citation>
    <scope>NUCLEOTIDE SEQUENCE</scope>
    <source>
        <strain evidence="5">Duluth1</strain>
        <tissue evidence="5">Whole animal</tissue>
    </source>
</reference>
<dbReference type="AlphaFoldDB" id="A0A9D4CA17"/>
<feature type="compositionally biased region" description="Polar residues" evidence="3">
    <location>
        <begin position="1051"/>
        <end position="1066"/>
    </location>
</feature>
<feature type="domain" description="Actin interacting protein 3-like C-terminal" evidence="4">
    <location>
        <begin position="575"/>
        <end position="838"/>
    </location>
</feature>
<feature type="compositionally biased region" description="Basic and acidic residues" evidence="3">
    <location>
        <begin position="990"/>
        <end position="1002"/>
    </location>
</feature>
<evidence type="ECO:0000259" key="4">
    <source>
        <dbReference type="Pfam" id="PF03915"/>
    </source>
</evidence>
<dbReference type="InterPro" id="IPR022782">
    <property type="entry name" value="AIP3-like_C"/>
</dbReference>
<feature type="compositionally biased region" description="Low complexity" evidence="3">
    <location>
        <begin position="532"/>
        <end position="545"/>
    </location>
</feature>
<feature type="region of interest" description="Disordered" evidence="3">
    <location>
        <begin position="397"/>
        <end position="499"/>
    </location>
</feature>
<feature type="compositionally biased region" description="Low complexity" evidence="3">
    <location>
        <begin position="455"/>
        <end position="471"/>
    </location>
</feature>
<evidence type="ECO:0000313" key="6">
    <source>
        <dbReference type="Proteomes" id="UP000828390"/>
    </source>
</evidence>
<accession>A0A9D4CA17</accession>
<feature type="compositionally biased region" description="Basic residues" evidence="3">
    <location>
        <begin position="1194"/>
        <end position="1203"/>
    </location>
</feature>
<feature type="compositionally biased region" description="Low complexity" evidence="3">
    <location>
        <begin position="406"/>
        <end position="426"/>
    </location>
</feature>
<dbReference type="Gene3D" id="1.20.58.1540">
    <property type="entry name" value="Actin interacting protein 3, C-terminal domain"/>
    <property type="match status" value="1"/>
</dbReference>